<feature type="domain" description="MmgE/PrpD N-terminal" evidence="2">
    <location>
        <begin position="12"/>
        <end position="247"/>
    </location>
</feature>
<dbReference type="SUPFAM" id="SSF103378">
    <property type="entry name" value="2-methylcitrate dehydratase PrpD"/>
    <property type="match status" value="1"/>
</dbReference>
<dbReference type="RefSeq" id="WP_260594551.1">
    <property type="nucleotide sequence ID" value="NZ_CP104003.1"/>
</dbReference>
<feature type="domain" description="MmgE/PrpD C-terminal" evidence="3">
    <location>
        <begin position="279"/>
        <end position="392"/>
    </location>
</feature>
<dbReference type="PANTHER" id="PTHR16943:SF8">
    <property type="entry name" value="2-METHYLCITRATE DEHYDRATASE"/>
    <property type="match status" value="1"/>
</dbReference>
<dbReference type="InterPro" id="IPR045337">
    <property type="entry name" value="MmgE_PrpD_C"/>
</dbReference>
<dbReference type="InterPro" id="IPR005656">
    <property type="entry name" value="MmgE_PrpD"/>
</dbReference>
<dbReference type="InterPro" id="IPR045336">
    <property type="entry name" value="MmgE_PrpD_N"/>
</dbReference>
<dbReference type="KEGG" id="ssai:N0B31_04000"/>
<dbReference type="Proteomes" id="UP001057580">
    <property type="component" value="Chromosome"/>
</dbReference>
<dbReference type="Pfam" id="PF03972">
    <property type="entry name" value="MmgE_PrpD_N"/>
    <property type="match status" value="1"/>
</dbReference>
<gene>
    <name evidence="4" type="ORF">N0B31_04000</name>
</gene>
<evidence type="ECO:0000313" key="4">
    <source>
        <dbReference type="EMBL" id="UWM55451.1"/>
    </source>
</evidence>
<evidence type="ECO:0000259" key="3">
    <source>
        <dbReference type="Pfam" id="PF19305"/>
    </source>
</evidence>
<proteinExistence type="inferred from homology"/>
<dbReference type="AlphaFoldDB" id="A0A9E7R4Q7"/>
<dbReference type="GeneID" id="74941556"/>
<name>A0A9E7R4Q7_9EURY</name>
<dbReference type="InterPro" id="IPR042183">
    <property type="entry name" value="MmgE/PrpD_sf_1"/>
</dbReference>
<dbReference type="InterPro" id="IPR036148">
    <property type="entry name" value="MmgE/PrpD_sf"/>
</dbReference>
<dbReference type="EMBL" id="CP104003">
    <property type="protein sequence ID" value="UWM55451.1"/>
    <property type="molecule type" value="Genomic_DNA"/>
</dbReference>
<evidence type="ECO:0000256" key="1">
    <source>
        <dbReference type="ARBA" id="ARBA00006174"/>
    </source>
</evidence>
<dbReference type="GO" id="GO:0016829">
    <property type="term" value="F:lyase activity"/>
    <property type="evidence" value="ECO:0007669"/>
    <property type="project" value="InterPro"/>
</dbReference>
<evidence type="ECO:0000313" key="5">
    <source>
        <dbReference type="Proteomes" id="UP001057580"/>
    </source>
</evidence>
<accession>A0A9E7R4Q7</accession>
<comment type="similarity">
    <text evidence="1">Belongs to the PrpD family.</text>
</comment>
<dbReference type="PANTHER" id="PTHR16943">
    <property type="entry name" value="2-METHYLCITRATE DEHYDRATASE-RELATED"/>
    <property type="match status" value="1"/>
</dbReference>
<organism evidence="4 5">
    <name type="scientific">Salinirubellus salinus</name>
    <dbReference type="NCBI Taxonomy" id="1364945"/>
    <lineage>
        <taxon>Archaea</taxon>
        <taxon>Methanobacteriati</taxon>
        <taxon>Methanobacteriota</taxon>
        <taxon>Stenosarchaea group</taxon>
        <taxon>Halobacteria</taxon>
        <taxon>Halobacteriales</taxon>
        <taxon>Natronomonadaceae</taxon>
        <taxon>Salinirubellus</taxon>
    </lineage>
</organism>
<sequence>MTEKNAPFLETAARWATGLHFHDLPPDVRRAAGAQRLSAIGAAAWTCSLPVGERIHRTVRAEFDTAGEATLLGGGRVAPRAAAYGHAALGMALDFDDTVLGGHTGHSAVFVPLAYAEVAGADWRRAVLAHVAANEVAARVASAAAVGPFRGQQTAYVHALCAAVGRAVVEGDDADTLADAMAIALSQPPWPLDAGFLGSDAKVLTAAEPVLAGLNAVGAAREGLAGNREVVTAEGGFLDSFADYPLPEFLGGLPEREAGDRFGPVEGRWHTRAVTVKAHPGCAYVSAPVEAALDARRELDRRFDGTVPVSHVTVETSLFTTQVDERASRYVRGPDSTLAALNFSVPYNVAVALLDGEHTPRQFADARRGKRDVWELADRVELEHDAEFTTDALRSEVPLGAMLRRVGPLVLPYSAKTVGGGATVANLPTLLRFVRKRPLPTDLSAAEKRLGARVTVHLSDGQSVTAECPHPMGFAGRPLSETRAVARRKCEGALVELAGADAPVRPAVEALRDPDGPVSLEEVAALVSRGTAAAPEVPHR</sequence>
<dbReference type="Gene3D" id="1.10.4100.10">
    <property type="entry name" value="2-methylcitrate dehydratase PrpD"/>
    <property type="match status" value="1"/>
</dbReference>
<reference evidence="4" key="1">
    <citation type="submission" date="2022-09" db="EMBL/GenBank/DDBJ databases">
        <title>Diverse halophilic archaea isolated from saline environments.</title>
        <authorList>
            <person name="Cui H.-L."/>
        </authorList>
    </citation>
    <scope>NUCLEOTIDE SEQUENCE</scope>
    <source>
        <strain evidence="4">ZS-35-S2</strain>
    </source>
</reference>
<dbReference type="Pfam" id="PF19305">
    <property type="entry name" value="MmgE_PrpD_C"/>
    <property type="match status" value="1"/>
</dbReference>
<evidence type="ECO:0000259" key="2">
    <source>
        <dbReference type="Pfam" id="PF03972"/>
    </source>
</evidence>
<keyword evidence="5" id="KW-1185">Reference proteome</keyword>
<protein>
    <submittedName>
        <fullName evidence="4">MmgE/PrpD family protein</fullName>
    </submittedName>
</protein>